<feature type="transmembrane region" description="Helical" evidence="1">
    <location>
        <begin position="449"/>
        <end position="467"/>
    </location>
</feature>
<feature type="transmembrane region" description="Helical" evidence="1">
    <location>
        <begin position="667"/>
        <end position="686"/>
    </location>
</feature>
<gene>
    <name evidence="4" type="primary">RvY_00970-1</name>
    <name evidence="4" type="synonym">RvY_00970.1</name>
    <name evidence="4" type="ORF">RvY_00970</name>
</gene>
<feature type="transmembrane region" description="Helical" evidence="1">
    <location>
        <begin position="404"/>
        <end position="429"/>
    </location>
</feature>
<feature type="transmembrane region" description="Helical" evidence="1">
    <location>
        <begin position="232"/>
        <end position="251"/>
    </location>
</feature>
<dbReference type="EMBL" id="BDGG01000001">
    <property type="protein sequence ID" value="GAU88230.1"/>
    <property type="molecule type" value="Genomic_DNA"/>
</dbReference>
<reference evidence="4 5" key="1">
    <citation type="journal article" date="2016" name="Nat. Commun.">
        <title>Extremotolerant tardigrade genome and improved radiotolerance of human cultured cells by tardigrade-unique protein.</title>
        <authorList>
            <person name="Hashimoto T."/>
            <person name="Horikawa D.D."/>
            <person name="Saito Y."/>
            <person name="Kuwahara H."/>
            <person name="Kozuka-Hata H."/>
            <person name="Shin-I T."/>
            <person name="Minakuchi Y."/>
            <person name="Ohishi K."/>
            <person name="Motoyama A."/>
            <person name="Aizu T."/>
            <person name="Enomoto A."/>
            <person name="Kondo K."/>
            <person name="Tanaka S."/>
            <person name="Hara Y."/>
            <person name="Koshikawa S."/>
            <person name="Sagara H."/>
            <person name="Miura T."/>
            <person name="Yokobori S."/>
            <person name="Miyagawa K."/>
            <person name="Suzuki Y."/>
            <person name="Kubo T."/>
            <person name="Oyama M."/>
            <person name="Kohara Y."/>
            <person name="Fujiyama A."/>
            <person name="Arakawa K."/>
            <person name="Katayama T."/>
            <person name="Toyoda A."/>
            <person name="Kunieda T."/>
        </authorList>
    </citation>
    <scope>NUCLEOTIDE SEQUENCE [LARGE SCALE GENOMIC DNA]</scope>
    <source>
        <strain evidence="4 5">YOKOZUNA-1</strain>
    </source>
</reference>
<dbReference type="PANTHER" id="PTHR11161">
    <property type="entry name" value="O-ACYLTRANSFERASE"/>
    <property type="match status" value="1"/>
</dbReference>
<dbReference type="OrthoDB" id="207378at2759"/>
<dbReference type="Pfam" id="PF01757">
    <property type="entry name" value="Acyl_transf_3"/>
    <property type="match status" value="1"/>
</dbReference>
<dbReference type="SMART" id="SM00703">
    <property type="entry name" value="NRF"/>
    <property type="match status" value="1"/>
</dbReference>
<dbReference type="InterPro" id="IPR002656">
    <property type="entry name" value="Acyl_transf_3_dom"/>
</dbReference>
<dbReference type="InterPro" id="IPR006621">
    <property type="entry name" value="Nose-resist-to-fluoxetine_N"/>
</dbReference>
<feature type="transmembrane region" description="Helical" evidence="1">
    <location>
        <begin position="625"/>
        <end position="647"/>
    </location>
</feature>
<keyword evidence="1" id="KW-0472">Membrane</keyword>
<accession>A0A1D1UIA1</accession>
<keyword evidence="1" id="KW-0812">Transmembrane</keyword>
<organism evidence="4 5">
    <name type="scientific">Ramazzottius varieornatus</name>
    <name type="common">Water bear</name>
    <name type="synonym">Tardigrade</name>
    <dbReference type="NCBI Taxonomy" id="947166"/>
    <lineage>
        <taxon>Eukaryota</taxon>
        <taxon>Metazoa</taxon>
        <taxon>Ecdysozoa</taxon>
        <taxon>Tardigrada</taxon>
        <taxon>Eutardigrada</taxon>
        <taxon>Parachela</taxon>
        <taxon>Hypsibioidea</taxon>
        <taxon>Ramazzottiidae</taxon>
        <taxon>Ramazzottius</taxon>
    </lineage>
</organism>
<evidence type="ECO:0000256" key="1">
    <source>
        <dbReference type="SAM" id="Phobius"/>
    </source>
</evidence>
<feature type="transmembrane region" description="Helical" evidence="1">
    <location>
        <begin position="515"/>
        <end position="537"/>
    </location>
</feature>
<keyword evidence="5" id="KW-1185">Reference proteome</keyword>
<feature type="chain" id="PRO_5008897239" description="Nose resistant-to-fluoxetine protein N-terminal domain-containing protein" evidence="2">
    <location>
        <begin position="26"/>
        <end position="775"/>
    </location>
</feature>
<feature type="transmembrane region" description="Helical" evidence="1">
    <location>
        <begin position="596"/>
        <end position="613"/>
    </location>
</feature>
<evidence type="ECO:0000313" key="5">
    <source>
        <dbReference type="Proteomes" id="UP000186922"/>
    </source>
</evidence>
<protein>
    <recommendedName>
        <fullName evidence="3">Nose resistant-to-fluoxetine protein N-terminal domain-containing protein</fullName>
    </recommendedName>
</protein>
<comment type="caution">
    <text evidence="4">The sequence shown here is derived from an EMBL/GenBank/DDBJ whole genome shotgun (WGS) entry which is preliminary data.</text>
</comment>
<dbReference type="InterPro" id="IPR052728">
    <property type="entry name" value="O2_lipid_transport_reg"/>
</dbReference>
<dbReference type="GO" id="GO:0016747">
    <property type="term" value="F:acyltransferase activity, transferring groups other than amino-acyl groups"/>
    <property type="evidence" value="ECO:0007669"/>
    <property type="project" value="InterPro"/>
</dbReference>
<feature type="transmembrane region" description="Helical" evidence="1">
    <location>
        <begin position="707"/>
        <end position="724"/>
    </location>
</feature>
<keyword evidence="2" id="KW-0732">Signal</keyword>
<proteinExistence type="predicted"/>
<dbReference type="Pfam" id="PF20146">
    <property type="entry name" value="NRF"/>
    <property type="match status" value="1"/>
</dbReference>
<dbReference type="Proteomes" id="UP000186922">
    <property type="component" value="Unassembled WGS sequence"/>
</dbReference>
<evidence type="ECO:0000259" key="3">
    <source>
        <dbReference type="SMART" id="SM00703"/>
    </source>
</evidence>
<feature type="domain" description="Nose resistant-to-fluoxetine protein N-terminal" evidence="3">
    <location>
        <begin position="87"/>
        <end position="219"/>
    </location>
</feature>
<feature type="signal peptide" evidence="2">
    <location>
        <begin position="1"/>
        <end position="25"/>
    </location>
</feature>
<sequence length="775" mass="88080">MGNWVFILRIFALVSLARIWSGVYGLNPAVVPDLLYFNGKPSSLPSFVPWAYGQAPPFNPRDPNVTEHYAWRFVEMIEKTDNNSALSAQCFNDVNNWLQDALTGRLYALKMMDSFGKPPAGISQGNILWFGDFDLCLNVKLPELRMSDEDRSQNRTLRAANYCLVRIETNGLVPVNPAFGTCLPRSCTPTDHAVFLEKLIHFLELASMVRTTNETLCVEHQPVPKGTEITHLIFGFFGALTVWATIIHLIIRVYDRRWKRTDVMALGDRANFLKPYAVKSVVPNFNGQIENLPVNRDTSNLSDVGFVEPTPAVTFAAGSTLEPVLTVQCDDVTPFYVKLIMCFSVVHNINRIFGPASSTHLVYLDGIRVLSLWWVMLGHVYLVGQNFFGNRMDFRDALKGYGHQVVLNATFAVDTFFLLSGLVVTYSLLRECATMNSRWPLVFAYVRRIYRLTPLWMATLLIFMYLVPNVIDGPFVLMVKQMGSPMEECKKYWWTTLAYVNNFIPEDKTKVCMAWTWFISVDFQLFLLTPPIVALVVKYPRLGLMLLTFLLSACIGAVAVLVAVFGLPLTSSQLHHPMPASASFNPSYEYLYDKPWMGGINYIVGVMLAIVLFRIKPTGRFTWNIFVLTIGWTACALLAHTAVYGLYYGGLENPTDMSVAERTVYAALARPAWALAISWVIVSCYYDFGSVVKSFLSLPFWRPLSRLTYSAFLFHYLVIQYYFATMRELMYYSFMQGCMIFLGSILMVYPCAFMLSILVEQPLIRLEQLLLFRRI</sequence>
<evidence type="ECO:0000256" key="2">
    <source>
        <dbReference type="SAM" id="SignalP"/>
    </source>
</evidence>
<dbReference type="AlphaFoldDB" id="A0A1D1UIA1"/>
<name>A0A1D1UIA1_RAMVA</name>
<keyword evidence="1" id="KW-1133">Transmembrane helix</keyword>
<dbReference type="PANTHER" id="PTHR11161:SF0">
    <property type="entry name" value="O-ACYLTRANSFERASE LIKE PROTEIN"/>
    <property type="match status" value="1"/>
</dbReference>
<feature type="transmembrane region" description="Helical" evidence="1">
    <location>
        <begin position="730"/>
        <end position="759"/>
    </location>
</feature>
<feature type="transmembrane region" description="Helical" evidence="1">
    <location>
        <begin position="544"/>
        <end position="569"/>
    </location>
</feature>
<evidence type="ECO:0000313" key="4">
    <source>
        <dbReference type="EMBL" id="GAU88230.1"/>
    </source>
</evidence>
<feature type="transmembrane region" description="Helical" evidence="1">
    <location>
        <begin position="361"/>
        <end position="384"/>
    </location>
</feature>